<organism evidence="4 5">
    <name type="scientific">Symbiochloris irregularis</name>
    <dbReference type="NCBI Taxonomy" id="706552"/>
    <lineage>
        <taxon>Eukaryota</taxon>
        <taxon>Viridiplantae</taxon>
        <taxon>Chlorophyta</taxon>
        <taxon>core chlorophytes</taxon>
        <taxon>Trebouxiophyceae</taxon>
        <taxon>Trebouxiales</taxon>
        <taxon>Trebouxiaceae</taxon>
        <taxon>Symbiochloris</taxon>
    </lineage>
</organism>
<accession>A0AAW1NRK5</accession>
<dbReference type="AlphaFoldDB" id="A0AAW1NRK5"/>
<feature type="compositionally biased region" description="Polar residues" evidence="1">
    <location>
        <begin position="902"/>
        <end position="924"/>
    </location>
</feature>
<feature type="compositionally biased region" description="Low complexity" evidence="1">
    <location>
        <begin position="401"/>
        <end position="417"/>
    </location>
</feature>
<keyword evidence="2" id="KW-0472">Membrane</keyword>
<proteinExistence type="predicted"/>
<feature type="region of interest" description="Disordered" evidence="1">
    <location>
        <begin position="401"/>
        <end position="449"/>
    </location>
</feature>
<feature type="region of interest" description="Disordered" evidence="1">
    <location>
        <begin position="628"/>
        <end position="647"/>
    </location>
</feature>
<gene>
    <name evidence="4" type="ORF">WJX73_010400</name>
</gene>
<keyword evidence="3" id="KW-0732">Signal</keyword>
<feature type="transmembrane region" description="Helical" evidence="2">
    <location>
        <begin position="843"/>
        <end position="866"/>
    </location>
</feature>
<feature type="signal peptide" evidence="3">
    <location>
        <begin position="1"/>
        <end position="18"/>
    </location>
</feature>
<reference evidence="4 5" key="1">
    <citation type="journal article" date="2024" name="Nat. Commun.">
        <title>Phylogenomics reveals the evolutionary origins of lichenization in chlorophyte algae.</title>
        <authorList>
            <person name="Puginier C."/>
            <person name="Libourel C."/>
            <person name="Otte J."/>
            <person name="Skaloud P."/>
            <person name="Haon M."/>
            <person name="Grisel S."/>
            <person name="Petersen M."/>
            <person name="Berrin J.G."/>
            <person name="Delaux P.M."/>
            <person name="Dal Grande F."/>
            <person name="Keller J."/>
        </authorList>
    </citation>
    <scope>NUCLEOTIDE SEQUENCE [LARGE SCALE GENOMIC DNA]</scope>
    <source>
        <strain evidence="4 5">SAG 2036</strain>
    </source>
</reference>
<protein>
    <submittedName>
        <fullName evidence="4">Uncharacterized protein</fullName>
    </submittedName>
</protein>
<dbReference type="EMBL" id="JALJOQ010000174">
    <property type="protein sequence ID" value="KAK9791614.1"/>
    <property type="molecule type" value="Genomic_DNA"/>
</dbReference>
<feature type="compositionally biased region" description="Pro residues" evidence="1">
    <location>
        <begin position="436"/>
        <end position="449"/>
    </location>
</feature>
<evidence type="ECO:0000256" key="1">
    <source>
        <dbReference type="SAM" id="MobiDB-lite"/>
    </source>
</evidence>
<comment type="caution">
    <text evidence="4">The sequence shown here is derived from an EMBL/GenBank/DDBJ whole genome shotgun (WGS) entry which is preliminary data.</text>
</comment>
<evidence type="ECO:0000256" key="3">
    <source>
        <dbReference type="SAM" id="SignalP"/>
    </source>
</evidence>
<evidence type="ECO:0000313" key="4">
    <source>
        <dbReference type="EMBL" id="KAK9791614.1"/>
    </source>
</evidence>
<sequence>MAPLQTVWVACLAATVLAAGMAAGQACNAPFTVATGSPGPYAIWNTSDAWLQQPVYEQLCNGGVTAYEIDTAVISNIYYSNSVNQNSPQVNIPFTIRLHCGDGSILSTCADSNTDRGACPLAVTGQANSLMPELVITNNTQISANNNLSPPLTISTNTPWMQLPGTFNLSASTAFTTLQCPSGSVWAGIHYSVFYGGINYFQMLCAPQCYTTETPGSEARTLTTPQPTVSGTGWNYYQQAWENYCGVSTTPISSIGPGPSNLYGLSNPSALSYPAAAAGFNSAIAAQDDVVFTLCPQGTWISQWDLRGFTNQPATAPWNFDTYVIENSTNGWTNFDALAYDYNPTDHLPYLDFLGVGGYTGNGFTCPPNTKAVGYQAQALSAGGVTLLNILCSAACAPTTSGTTTTSPSAPTSPSPSLLNLMGPMGAPMPSVAMQSPPPPPLSQAPPPPAGSAIFGCSNSVQAHIGPGGYGAFADAVAANNTSFLVDICPSNTFVVSWSYRTDTYTYTSAGQTQTTTLVGYLGATCSDGSTLQASTRQSVNASSGTWTNGSVYTDATESQFGYSSFDLTPLTQRVLQDFTGLDNGVVVNETVGCPTGFNAIGYSALSTFYGIPYLDIICGPMVSGCQPGPPGSGGQTSNVPGNNGQPFVYTSSAGAPSWQSYAPPSPNTPGTGARAPPPPNAPGDSISASQLTPTQTVLEVVIALTGANLWPFNTTLQVAFIQSIASTLGINPGLVHFIKASLTNPVTSASGRRLLELQASARQLLQADQTVYITTDIQAASIAQLAAEANELALLIKNGTFAKILAANGINATAILESTKAQTALSATDTPSTSSSGLSGGAIAGAVIGSVVGAAILAACAFFALKYVRRRRERLNSPAAGATANPGAFNNASPGFATPSRPVTRTGSKSGPSGQTNLTATTY</sequence>
<keyword evidence="5" id="KW-1185">Reference proteome</keyword>
<keyword evidence="2" id="KW-0812">Transmembrane</keyword>
<evidence type="ECO:0000313" key="5">
    <source>
        <dbReference type="Proteomes" id="UP001465755"/>
    </source>
</evidence>
<dbReference type="Proteomes" id="UP001465755">
    <property type="component" value="Unassembled WGS sequence"/>
</dbReference>
<keyword evidence="2" id="KW-1133">Transmembrane helix</keyword>
<feature type="region of interest" description="Disordered" evidence="1">
    <location>
        <begin position="659"/>
        <end position="689"/>
    </location>
</feature>
<feature type="region of interest" description="Disordered" evidence="1">
    <location>
        <begin position="879"/>
        <end position="924"/>
    </location>
</feature>
<name>A0AAW1NRK5_9CHLO</name>
<feature type="compositionally biased region" description="Polar residues" evidence="1">
    <location>
        <begin position="637"/>
        <end position="647"/>
    </location>
</feature>
<evidence type="ECO:0000256" key="2">
    <source>
        <dbReference type="SAM" id="Phobius"/>
    </source>
</evidence>
<feature type="chain" id="PRO_5043946006" evidence="3">
    <location>
        <begin position="19"/>
        <end position="924"/>
    </location>
</feature>